<dbReference type="PANTHER" id="PTHR45947">
    <property type="entry name" value="SULFOQUINOVOSYL TRANSFERASE SQD2"/>
    <property type="match status" value="1"/>
</dbReference>
<organism evidence="3 4">
    <name type="scientific">Fibrivirga algicola</name>
    <dbReference type="NCBI Taxonomy" id="2950420"/>
    <lineage>
        <taxon>Bacteria</taxon>
        <taxon>Pseudomonadati</taxon>
        <taxon>Bacteroidota</taxon>
        <taxon>Cytophagia</taxon>
        <taxon>Cytophagales</taxon>
        <taxon>Spirosomataceae</taxon>
        <taxon>Fibrivirga</taxon>
    </lineage>
</organism>
<protein>
    <submittedName>
        <fullName evidence="3">Glycosyltransferase family 4 protein</fullName>
    </submittedName>
</protein>
<dbReference type="CDD" id="cd03801">
    <property type="entry name" value="GT4_PimA-like"/>
    <property type="match status" value="1"/>
</dbReference>
<sequence>MKILYILDNYYPHIGGAELLFQQLAEGVVAQGHSATVLTPKNFPEYIDTEQHNKVTIIRQRVPMVGQRYFFTLWAIAKAIRLARSHDLIHTATYNAIFPAWLASLLTGKRALVTVYEVWNEKWYSLSGQKRWKAHLLRLFERVLLLFRFDATICISDSTLRDYKQLFPKAAAVRIYPGVDYAEIEKYRLSEVEKQQFQARNGYATGSYVVLSFGRPGISKGFDNLVEAVPAVLEALPSVTFKFIWPSAPNFISLRDVLTSRLASFNVPESVAVLDKQTRADLFAHIQAADCVVIPSLAEGFGYAAIEACLLASCTVVTTAGSLPEIVNNRVIQVAPASHQALAQGIISAARGEAPMLPPKTFTNKAMIDGHISLYTSLVSPVNNRPI</sequence>
<dbReference type="RefSeq" id="WP_166692827.1">
    <property type="nucleotide sequence ID" value="NZ_WAEL01000006.1"/>
</dbReference>
<name>A0ABX0QKW8_9BACT</name>
<evidence type="ECO:0000313" key="3">
    <source>
        <dbReference type="EMBL" id="NID11901.1"/>
    </source>
</evidence>
<reference evidence="3" key="1">
    <citation type="submission" date="2024-05" db="EMBL/GenBank/DDBJ databases">
        <authorList>
            <person name="Jung D.-H."/>
        </authorList>
    </citation>
    <scope>NUCLEOTIDE SEQUENCE</scope>
    <source>
        <strain evidence="3">JA-25</strain>
    </source>
</reference>
<dbReference type="Gene3D" id="3.40.50.2000">
    <property type="entry name" value="Glycogen Phosphorylase B"/>
    <property type="match status" value="2"/>
</dbReference>
<keyword evidence="4" id="KW-1185">Reference proteome</keyword>
<evidence type="ECO:0000259" key="1">
    <source>
        <dbReference type="Pfam" id="PF00534"/>
    </source>
</evidence>
<dbReference type="InterPro" id="IPR050194">
    <property type="entry name" value="Glycosyltransferase_grp1"/>
</dbReference>
<dbReference type="Pfam" id="PF13439">
    <property type="entry name" value="Glyco_transf_4"/>
    <property type="match status" value="1"/>
</dbReference>
<dbReference type="PANTHER" id="PTHR45947:SF3">
    <property type="entry name" value="SULFOQUINOVOSYL TRANSFERASE SQD2"/>
    <property type="match status" value="1"/>
</dbReference>
<comment type="caution">
    <text evidence="3">The sequence shown here is derived from an EMBL/GenBank/DDBJ whole genome shotgun (WGS) entry which is preliminary data.</text>
</comment>
<proteinExistence type="predicted"/>
<feature type="domain" description="Glycosyl transferase family 1" evidence="1">
    <location>
        <begin position="195"/>
        <end position="351"/>
    </location>
</feature>
<dbReference type="InterPro" id="IPR028098">
    <property type="entry name" value="Glyco_trans_4-like_N"/>
</dbReference>
<dbReference type="InterPro" id="IPR001296">
    <property type="entry name" value="Glyco_trans_1"/>
</dbReference>
<evidence type="ECO:0000313" key="4">
    <source>
        <dbReference type="Proteomes" id="UP000606008"/>
    </source>
</evidence>
<dbReference type="SUPFAM" id="SSF53756">
    <property type="entry name" value="UDP-Glycosyltransferase/glycogen phosphorylase"/>
    <property type="match status" value="1"/>
</dbReference>
<evidence type="ECO:0000259" key="2">
    <source>
        <dbReference type="Pfam" id="PF13439"/>
    </source>
</evidence>
<gene>
    <name evidence="3" type="ORF">F7231_17145</name>
</gene>
<dbReference type="Pfam" id="PF00534">
    <property type="entry name" value="Glycos_transf_1"/>
    <property type="match status" value="1"/>
</dbReference>
<dbReference type="Proteomes" id="UP000606008">
    <property type="component" value="Unassembled WGS sequence"/>
</dbReference>
<accession>A0ABX0QKW8</accession>
<feature type="domain" description="Glycosyltransferase subfamily 4-like N-terminal" evidence="2">
    <location>
        <begin position="14"/>
        <end position="181"/>
    </location>
</feature>
<dbReference type="EMBL" id="WAEL01000006">
    <property type="protein sequence ID" value="NID11901.1"/>
    <property type="molecule type" value="Genomic_DNA"/>
</dbReference>